<keyword evidence="3" id="KW-0449">Lipoprotein</keyword>
<sequence>MREIALIAIAAATLLNSHFAHAQVASFDCGKARTAVEKRVCRNPSLGALDIRMATYYQILSDARPASEGMAYREFRDGLRAEQNRWQRQVRDACGEKTACLRDAYQERIDALRSLTRQVLTLVPGASAVTNEVWLDPRNTTFIIEGENIALSNGKSEHPVAAGSAAVRVSQLVGPMTSGMVNGTRGTAVFLSDDPGGSGTFYYVAVALPEGRGTNAIFLGDRIKPQSIEISQGKVTVSYLDRPQQATMAEKPSIEKVRHFTLIDGHLAESK</sequence>
<feature type="domain" description="Lysozyme inhibitor LprI-like N-terminal" evidence="2">
    <location>
        <begin position="31"/>
        <end position="112"/>
    </location>
</feature>
<dbReference type="InterPro" id="IPR052755">
    <property type="entry name" value="Lysozyme_Inhibitor_LprI"/>
</dbReference>
<dbReference type="OrthoDB" id="8650075at2"/>
<keyword evidence="4" id="KW-1185">Reference proteome</keyword>
<feature type="signal peptide" evidence="1">
    <location>
        <begin position="1"/>
        <end position="22"/>
    </location>
</feature>
<name>A0A5E5BSH1_9BURK</name>
<dbReference type="RefSeq" id="WP_150559648.1">
    <property type="nucleotide sequence ID" value="NZ_CABPST010000004.1"/>
</dbReference>
<feature type="chain" id="PRO_5022948594" evidence="1">
    <location>
        <begin position="23"/>
        <end position="271"/>
    </location>
</feature>
<keyword evidence="1" id="KW-0732">Signal</keyword>
<proteinExistence type="predicted"/>
<evidence type="ECO:0000313" key="4">
    <source>
        <dbReference type="Proteomes" id="UP000382040"/>
    </source>
</evidence>
<evidence type="ECO:0000259" key="2">
    <source>
        <dbReference type="Pfam" id="PF07007"/>
    </source>
</evidence>
<gene>
    <name evidence="3" type="primary">lprI</name>
    <name evidence="3" type="ORF">PBR20603_02317</name>
</gene>
<dbReference type="AlphaFoldDB" id="A0A5E5BSH1"/>
<dbReference type="Pfam" id="PF07007">
    <property type="entry name" value="LprI"/>
    <property type="match status" value="1"/>
</dbReference>
<dbReference type="GO" id="GO:0005576">
    <property type="term" value="C:extracellular region"/>
    <property type="evidence" value="ECO:0007669"/>
    <property type="project" value="TreeGrafter"/>
</dbReference>
<reference evidence="3 4" key="1">
    <citation type="submission" date="2019-08" db="EMBL/GenBank/DDBJ databases">
        <authorList>
            <person name="Peeters C."/>
        </authorList>
    </citation>
    <scope>NUCLEOTIDE SEQUENCE [LARGE SCALE GENOMIC DNA]</scope>
    <source>
        <strain evidence="3 4">LMG 20603</strain>
    </source>
</reference>
<dbReference type="Proteomes" id="UP000382040">
    <property type="component" value="Unassembled WGS sequence"/>
</dbReference>
<organism evidence="3 4">
    <name type="scientific">Pandoraea bronchicola</name>
    <dbReference type="NCBI Taxonomy" id="2508287"/>
    <lineage>
        <taxon>Bacteria</taxon>
        <taxon>Pseudomonadati</taxon>
        <taxon>Pseudomonadota</taxon>
        <taxon>Betaproteobacteria</taxon>
        <taxon>Burkholderiales</taxon>
        <taxon>Burkholderiaceae</taxon>
        <taxon>Pandoraea</taxon>
    </lineage>
</organism>
<accession>A0A5E5BSH1</accession>
<evidence type="ECO:0000256" key="1">
    <source>
        <dbReference type="SAM" id="SignalP"/>
    </source>
</evidence>
<evidence type="ECO:0000313" key="3">
    <source>
        <dbReference type="EMBL" id="VVE88368.1"/>
    </source>
</evidence>
<protein>
    <submittedName>
        <fullName evidence="3">Lipoprotein LprI</fullName>
    </submittedName>
</protein>
<dbReference type="EMBL" id="CABPST010000004">
    <property type="protein sequence ID" value="VVE88368.1"/>
    <property type="molecule type" value="Genomic_DNA"/>
</dbReference>
<dbReference type="InterPro" id="IPR009739">
    <property type="entry name" value="LprI-like_N"/>
</dbReference>
<dbReference type="PANTHER" id="PTHR37549">
    <property type="entry name" value="LIPOPROTEIN LPRI"/>
    <property type="match status" value="1"/>
</dbReference>
<dbReference type="PANTHER" id="PTHR37549:SF1">
    <property type="entry name" value="LIPOPROTEIN LPRI"/>
    <property type="match status" value="1"/>
</dbReference>